<feature type="transmembrane region" description="Helical" evidence="1">
    <location>
        <begin position="12"/>
        <end position="29"/>
    </location>
</feature>
<comment type="caution">
    <text evidence="2">The sequence shown here is derived from an EMBL/GenBank/DDBJ whole genome shotgun (WGS) entry which is preliminary data.</text>
</comment>
<organism evidence="2 3">
    <name type="scientific">Scheffersomyces spartinae</name>
    <dbReference type="NCBI Taxonomy" id="45513"/>
    <lineage>
        <taxon>Eukaryota</taxon>
        <taxon>Fungi</taxon>
        <taxon>Dikarya</taxon>
        <taxon>Ascomycota</taxon>
        <taxon>Saccharomycotina</taxon>
        <taxon>Pichiomycetes</taxon>
        <taxon>Debaryomycetaceae</taxon>
        <taxon>Scheffersomyces</taxon>
    </lineage>
</organism>
<proteinExistence type="predicted"/>
<accession>A0A9P7V820</accession>
<dbReference type="AlphaFoldDB" id="A0A9P7V820"/>
<sequence length="100" mass="11160">MIAVDYKSEFFLLYHQYHLVLLLLPPPFINQMLSFAIRSASQTLLRGSARQLSTTPLPFVGTASSKLLLAVFGYTTATLGVASLVDRKGYNHLFKQLGHF</sequence>
<reference evidence="2" key="1">
    <citation type="submission" date="2021-03" db="EMBL/GenBank/DDBJ databases">
        <authorList>
            <person name="Palmer J.M."/>
        </authorList>
    </citation>
    <scope>NUCLEOTIDE SEQUENCE</scope>
    <source>
        <strain evidence="2">ARV_011</strain>
    </source>
</reference>
<dbReference type="GeneID" id="66114753"/>
<feature type="transmembrane region" description="Helical" evidence="1">
    <location>
        <begin position="67"/>
        <end position="85"/>
    </location>
</feature>
<evidence type="ECO:0000313" key="3">
    <source>
        <dbReference type="Proteomes" id="UP000790833"/>
    </source>
</evidence>
<keyword evidence="3" id="KW-1185">Reference proteome</keyword>
<keyword evidence="1" id="KW-1133">Transmembrane helix</keyword>
<keyword evidence="1" id="KW-0472">Membrane</keyword>
<protein>
    <submittedName>
        <fullName evidence="2">Uncharacterized protein</fullName>
    </submittedName>
</protein>
<evidence type="ECO:0000256" key="1">
    <source>
        <dbReference type="SAM" id="Phobius"/>
    </source>
</evidence>
<gene>
    <name evidence="2" type="ORF">KQ657_001379</name>
</gene>
<dbReference type="RefSeq" id="XP_043048472.1">
    <property type="nucleotide sequence ID" value="XM_043192177.1"/>
</dbReference>
<dbReference type="Proteomes" id="UP000790833">
    <property type="component" value="Unassembled WGS sequence"/>
</dbReference>
<evidence type="ECO:0000313" key="2">
    <source>
        <dbReference type="EMBL" id="KAG7192922.1"/>
    </source>
</evidence>
<keyword evidence="1" id="KW-0812">Transmembrane</keyword>
<name>A0A9P7V820_9ASCO</name>
<dbReference type="EMBL" id="JAHMUF010000015">
    <property type="protein sequence ID" value="KAG7192922.1"/>
    <property type="molecule type" value="Genomic_DNA"/>
</dbReference>